<dbReference type="GO" id="GO:0005525">
    <property type="term" value="F:GTP binding"/>
    <property type="evidence" value="ECO:0007669"/>
    <property type="project" value="InterPro"/>
</dbReference>
<dbReference type="GO" id="GO:0042254">
    <property type="term" value="P:ribosome biogenesis"/>
    <property type="evidence" value="ECO:0007669"/>
    <property type="project" value="UniProtKB-KW"/>
</dbReference>
<dbReference type="Pfam" id="PF03193">
    <property type="entry name" value="RsgA_GTPase"/>
    <property type="match status" value="1"/>
</dbReference>
<dbReference type="PANTHER" id="PTHR32120:SF10">
    <property type="entry name" value="SMALL RIBOSOMAL SUBUNIT BIOGENESIS GTPASE RSGA"/>
    <property type="match status" value="1"/>
</dbReference>
<gene>
    <name evidence="3" type="primary">rsgA</name>
    <name evidence="3" type="ORF">QJT81_02110</name>
</gene>
<dbReference type="KEGG" id="tput:QJT81_02110"/>
<keyword evidence="1" id="KW-0690">Ribosome biogenesis</keyword>
<protein>
    <submittedName>
        <fullName evidence="3">GTPase RsgA</fullName>
    </submittedName>
</protein>
<dbReference type="InterPro" id="IPR010914">
    <property type="entry name" value="RsgA_GTPase_dom"/>
</dbReference>
<sequence length="139" mass="14767">MTFRNEEFSLNRLERYLALAAEAGIDAVVVLTKKDLCADTAVYVDALRKPYPRLPVEVINATDAQDVAALAMWCSSGQTVALLGSSGVGKSTLLIACKGMTGRQPRLFGKRTVRVGTPPLPAACTFAGRRHPAGYAGNA</sequence>
<evidence type="ECO:0000256" key="1">
    <source>
        <dbReference type="ARBA" id="ARBA00022517"/>
    </source>
</evidence>
<accession>A0AA95HEP7</accession>
<organism evidence="3">
    <name type="scientific">Candidatus Thiothrix putei</name>
    <dbReference type="NCBI Taxonomy" id="3080811"/>
    <lineage>
        <taxon>Bacteria</taxon>
        <taxon>Pseudomonadati</taxon>
        <taxon>Pseudomonadota</taxon>
        <taxon>Gammaproteobacteria</taxon>
        <taxon>Thiotrichales</taxon>
        <taxon>Thiotrichaceae</taxon>
        <taxon>Thiothrix</taxon>
    </lineage>
</organism>
<dbReference type="EMBL" id="CP124756">
    <property type="protein sequence ID" value="WGZ94810.1"/>
    <property type="molecule type" value="Genomic_DNA"/>
</dbReference>
<evidence type="ECO:0000259" key="2">
    <source>
        <dbReference type="Pfam" id="PF03193"/>
    </source>
</evidence>
<dbReference type="Gene3D" id="3.40.50.300">
    <property type="entry name" value="P-loop containing nucleotide triphosphate hydrolases"/>
    <property type="match status" value="1"/>
</dbReference>
<feature type="domain" description="EngC GTPase" evidence="2">
    <location>
        <begin position="2"/>
        <end position="96"/>
    </location>
</feature>
<dbReference type="PANTHER" id="PTHR32120">
    <property type="entry name" value="SMALL RIBOSOMAL SUBUNIT BIOGENESIS GTPASE RSGA"/>
    <property type="match status" value="1"/>
</dbReference>
<dbReference type="GO" id="GO:0003924">
    <property type="term" value="F:GTPase activity"/>
    <property type="evidence" value="ECO:0007669"/>
    <property type="project" value="InterPro"/>
</dbReference>
<reference evidence="3" key="1">
    <citation type="journal article" date="2023" name="Int. J. Mol. Sci.">
        <title>Metagenomics Revealed a New Genus 'Candidatus Thiocaldithrix dubininis' gen. nov., sp. nov. and a New Species 'Candidatus Thiothrix putei' sp. nov. in the Family Thiotrichaceae, Some Members of Which Have Traits of Both Na+- and H+-Motive Energetics.</title>
        <authorList>
            <person name="Ravin N.V."/>
            <person name="Muntyan M.S."/>
            <person name="Smolyakov D.D."/>
            <person name="Rudenko T.S."/>
            <person name="Beletsky A.V."/>
            <person name="Mardanov A.V."/>
            <person name="Grabovich M.Y."/>
        </authorList>
    </citation>
    <scope>NUCLEOTIDE SEQUENCE</scope>
    <source>
        <strain evidence="3">GKL-02</strain>
    </source>
</reference>
<dbReference type="InterPro" id="IPR004881">
    <property type="entry name" value="Ribosome_biogen_GTPase_RsgA"/>
</dbReference>
<dbReference type="SUPFAM" id="SSF52540">
    <property type="entry name" value="P-loop containing nucleoside triphosphate hydrolases"/>
    <property type="match status" value="1"/>
</dbReference>
<dbReference type="InterPro" id="IPR027417">
    <property type="entry name" value="P-loop_NTPase"/>
</dbReference>
<dbReference type="Proteomes" id="UP001301326">
    <property type="component" value="Chromosome"/>
</dbReference>
<reference evidence="3" key="2">
    <citation type="submission" date="2023-04" db="EMBL/GenBank/DDBJ databases">
        <authorList>
            <person name="Beletskiy A.V."/>
            <person name="Mardanov A.V."/>
            <person name="Ravin N.V."/>
        </authorList>
    </citation>
    <scope>NUCLEOTIDE SEQUENCE</scope>
    <source>
        <strain evidence="3">GKL-02</strain>
    </source>
</reference>
<dbReference type="AlphaFoldDB" id="A0AA95HEP7"/>
<name>A0AA95HEP7_9GAMM</name>
<evidence type="ECO:0000313" key="3">
    <source>
        <dbReference type="EMBL" id="WGZ94810.1"/>
    </source>
</evidence>
<proteinExistence type="predicted"/>